<evidence type="ECO:0000256" key="3">
    <source>
        <dbReference type="ARBA" id="ARBA00022448"/>
    </source>
</evidence>
<dbReference type="Gene3D" id="1.20.1600.10">
    <property type="entry name" value="Outer membrane efflux proteins (OEP)"/>
    <property type="match status" value="1"/>
</dbReference>
<dbReference type="PROSITE" id="PS51257">
    <property type="entry name" value="PROKAR_LIPOPROTEIN"/>
    <property type="match status" value="1"/>
</dbReference>
<keyword evidence="8" id="KW-0175">Coiled coil</keyword>
<evidence type="ECO:0000256" key="7">
    <source>
        <dbReference type="ARBA" id="ARBA00023237"/>
    </source>
</evidence>
<evidence type="ECO:0000256" key="6">
    <source>
        <dbReference type="ARBA" id="ARBA00023136"/>
    </source>
</evidence>
<comment type="similarity">
    <text evidence="2">Belongs to the outer membrane factor (OMF) (TC 1.B.17) family.</text>
</comment>
<accession>A0A934WJ77</accession>
<evidence type="ECO:0000256" key="2">
    <source>
        <dbReference type="ARBA" id="ARBA00007613"/>
    </source>
</evidence>
<feature type="coiled-coil region" evidence="8">
    <location>
        <begin position="337"/>
        <end position="378"/>
    </location>
</feature>
<name>A0A934WJ77_9RHOB</name>
<keyword evidence="5" id="KW-0812">Transmembrane</keyword>
<sequence>MMRDFGLRKVVAPSVVGILLAGCAGAPVEIADMRAAVDARLAQDVAPQPQDATVPLSEGFAPALRAAVAANARYRSAAAREREAAERIGVAASALRPALSGDANIGAIRETGGRGPSTSNAGIAGGLTVSQLVYDAGGTEAAVNRATAEAVAAIADRLAAGNEVALNAGRAWIDLWQYSERLRLLRGRTSDMDMLLTQIERLSSTGMVDRASLDAARRQIVDISLEETRLEAGLDEARSRFARFFNARPSEVGQPAAILSVDEARRMTRNWQRAPDLQREAAQLLAAQAALVEANAAFQPRARLQAGIRTPLEREESTDLTVGLMLDYSFSDGGRRARQLNAARERVTAQEARLEDLQRELMAELEGADTQLASIERSLPLVVRKIELSRSEAETAQSQILTGQSSVRQVVEAEIEAYRAEDQRVVLAAERQSLLLTVAARTGELRALIALQE</sequence>
<dbReference type="PANTHER" id="PTHR30026:SF22">
    <property type="entry name" value="OUTER MEMBRANE EFFLUX PROTEIN"/>
    <property type="match status" value="1"/>
</dbReference>
<evidence type="ECO:0000256" key="8">
    <source>
        <dbReference type="SAM" id="Coils"/>
    </source>
</evidence>
<protein>
    <recommendedName>
        <fullName evidence="11">Outer membrane efflux protein</fullName>
    </recommendedName>
</protein>
<dbReference type="GO" id="GO:0015562">
    <property type="term" value="F:efflux transmembrane transporter activity"/>
    <property type="evidence" value="ECO:0007669"/>
    <property type="project" value="InterPro"/>
</dbReference>
<evidence type="ECO:0000256" key="4">
    <source>
        <dbReference type="ARBA" id="ARBA00022452"/>
    </source>
</evidence>
<evidence type="ECO:0008006" key="11">
    <source>
        <dbReference type="Google" id="ProtNLM"/>
    </source>
</evidence>
<dbReference type="EMBL" id="NHSD01000222">
    <property type="protein sequence ID" value="MBK5927238.1"/>
    <property type="molecule type" value="Genomic_DNA"/>
</dbReference>
<evidence type="ECO:0000313" key="10">
    <source>
        <dbReference type="Proteomes" id="UP000706333"/>
    </source>
</evidence>
<keyword evidence="10" id="KW-1185">Reference proteome</keyword>
<dbReference type="InterPro" id="IPR051906">
    <property type="entry name" value="TolC-like"/>
</dbReference>
<dbReference type="GO" id="GO:0009279">
    <property type="term" value="C:cell outer membrane"/>
    <property type="evidence" value="ECO:0007669"/>
    <property type="project" value="UniProtKB-SubCell"/>
</dbReference>
<keyword evidence="6" id="KW-0472">Membrane</keyword>
<keyword evidence="3" id="KW-0813">Transport</keyword>
<dbReference type="Proteomes" id="UP000706333">
    <property type="component" value="Unassembled WGS sequence"/>
</dbReference>
<gene>
    <name evidence="9" type="ORF">CCR87_07790</name>
</gene>
<dbReference type="SUPFAM" id="SSF56954">
    <property type="entry name" value="Outer membrane efflux proteins (OEP)"/>
    <property type="match status" value="1"/>
</dbReference>
<evidence type="ECO:0000256" key="5">
    <source>
        <dbReference type="ARBA" id="ARBA00022692"/>
    </source>
</evidence>
<reference evidence="9" key="1">
    <citation type="submission" date="2017-05" db="EMBL/GenBank/DDBJ databases">
        <authorList>
            <person name="Imhoff J.F."/>
            <person name="Rahn T."/>
            <person name="Kuenzel S."/>
            <person name="Neulinger S.C."/>
        </authorList>
    </citation>
    <scope>NUCLEOTIDE SEQUENCE</scope>
    <source>
        <strain evidence="9">LMG 28126</strain>
    </source>
</reference>
<organism evidence="9 10">
    <name type="scientific">Rhodobaculum claviforme</name>
    <dbReference type="NCBI Taxonomy" id="1549854"/>
    <lineage>
        <taxon>Bacteria</taxon>
        <taxon>Pseudomonadati</taxon>
        <taxon>Pseudomonadota</taxon>
        <taxon>Alphaproteobacteria</taxon>
        <taxon>Rhodobacterales</taxon>
        <taxon>Paracoccaceae</taxon>
        <taxon>Rhodobaculum</taxon>
    </lineage>
</organism>
<dbReference type="GO" id="GO:1990281">
    <property type="term" value="C:efflux pump complex"/>
    <property type="evidence" value="ECO:0007669"/>
    <property type="project" value="TreeGrafter"/>
</dbReference>
<evidence type="ECO:0000313" key="9">
    <source>
        <dbReference type="EMBL" id="MBK5927238.1"/>
    </source>
</evidence>
<reference evidence="9" key="2">
    <citation type="journal article" date="2020" name="Microorganisms">
        <title>Osmotic Adaptation and Compatible Solute Biosynthesis of Phototrophic Bacteria as Revealed from Genome Analyses.</title>
        <authorList>
            <person name="Imhoff J.F."/>
            <person name="Rahn T."/>
            <person name="Kunzel S."/>
            <person name="Keller A."/>
            <person name="Neulinger S.C."/>
        </authorList>
    </citation>
    <scope>NUCLEOTIDE SEQUENCE</scope>
    <source>
        <strain evidence="9">LMG 28126</strain>
    </source>
</reference>
<dbReference type="Pfam" id="PF02321">
    <property type="entry name" value="OEP"/>
    <property type="match status" value="2"/>
</dbReference>
<comment type="subcellular location">
    <subcellularLocation>
        <location evidence="1">Cell outer membrane</location>
    </subcellularLocation>
</comment>
<keyword evidence="4" id="KW-1134">Transmembrane beta strand</keyword>
<comment type="caution">
    <text evidence="9">The sequence shown here is derived from an EMBL/GenBank/DDBJ whole genome shotgun (WGS) entry which is preliminary data.</text>
</comment>
<dbReference type="GO" id="GO:0015288">
    <property type="term" value="F:porin activity"/>
    <property type="evidence" value="ECO:0007669"/>
    <property type="project" value="TreeGrafter"/>
</dbReference>
<keyword evidence="7" id="KW-0998">Cell outer membrane</keyword>
<dbReference type="AlphaFoldDB" id="A0A934WJ77"/>
<evidence type="ECO:0000256" key="1">
    <source>
        <dbReference type="ARBA" id="ARBA00004442"/>
    </source>
</evidence>
<dbReference type="InterPro" id="IPR003423">
    <property type="entry name" value="OMP_efflux"/>
</dbReference>
<dbReference type="PANTHER" id="PTHR30026">
    <property type="entry name" value="OUTER MEMBRANE PROTEIN TOLC"/>
    <property type="match status" value="1"/>
</dbReference>
<proteinExistence type="inferred from homology"/>